<organism evidence="9 10">
    <name type="scientific">Neomoorella humiferrea</name>
    <dbReference type="NCBI Taxonomy" id="676965"/>
    <lineage>
        <taxon>Bacteria</taxon>
        <taxon>Bacillati</taxon>
        <taxon>Bacillota</taxon>
        <taxon>Clostridia</taxon>
        <taxon>Neomoorellales</taxon>
        <taxon>Neomoorellaceae</taxon>
        <taxon>Neomoorella</taxon>
    </lineage>
</organism>
<evidence type="ECO:0000313" key="9">
    <source>
        <dbReference type="EMBL" id="PRR70201.1"/>
    </source>
</evidence>
<dbReference type="AlphaFoldDB" id="A0A2T0AMU7"/>
<keyword evidence="1 7" id="KW-1003">Cell membrane</keyword>
<keyword evidence="5 7" id="KW-0472">Membrane</keyword>
<dbReference type="Proteomes" id="UP000238415">
    <property type="component" value="Unassembled WGS sequence"/>
</dbReference>
<evidence type="ECO:0000256" key="6">
    <source>
        <dbReference type="ARBA" id="ARBA00023306"/>
    </source>
</evidence>
<dbReference type="OrthoDB" id="2082132at2"/>
<evidence type="ECO:0000313" key="10">
    <source>
        <dbReference type="Proteomes" id="UP000238415"/>
    </source>
</evidence>
<evidence type="ECO:0000256" key="7">
    <source>
        <dbReference type="HAMAP-Rule" id="MF_00910"/>
    </source>
</evidence>
<evidence type="ECO:0000256" key="5">
    <source>
        <dbReference type="ARBA" id="ARBA00023136"/>
    </source>
</evidence>
<keyword evidence="3 7" id="KW-0812">Transmembrane</keyword>
<evidence type="ECO:0000256" key="4">
    <source>
        <dbReference type="ARBA" id="ARBA00022989"/>
    </source>
</evidence>
<dbReference type="GO" id="GO:0032153">
    <property type="term" value="C:cell division site"/>
    <property type="evidence" value="ECO:0007669"/>
    <property type="project" value="UniProtKB-UniRule"/>
</dbReference>
<dbReference type="Pfam" id="PF04977">
    <property type="entry name" value="DivIC"/>
    <property type="match status" value="1"/>
</dbReference>
<evidence type="ECO:0000256" key="3">
    <source>
        <dbReference type="ARBA" id="ARBA00022692"/>
    </source>
</evidence>
<dbReference type="EMBL" id="PVXM01000049">
    <property type="protein sequence ID" value="PRR70201.1"/>
    <property type="molecule type" value="Genomic_DNA"/>
</dbReference>
<reference evidence="9 10" key="1">
    <citation type="submission" date="2018-03" db="EMBL/GenBank/DDBJ databases">
        <title>Genome sequence of Moorella humiferrea DSM 23265.</title>
        <authorList>
            <person name="Poehlein A."/>
            <person name="Daniel R."/>
        </authorList>
    </citation>
    <scope>NUCLEOTIDE SEQUENCE [LARGE SCALE GENOMIC DNA]</scope>
    <source>
        <strain evidence="9 10">DSM 23265</strain>
    </source>
</reference>
<accession>A0A2T0AMU7</accession>
<proteinExistence type="inferred from homology"/>
<keyword evidence="4 7" id="KW-1133">Transmembrane helix</keyword>
<dbReference type="GO" id="GO:0043093">
    <property type="term" value="P:FtsZ-dependent cytokinesis"/>
    <property type="evidence" value="ECO:0007669"/>
    <property type="project" value="UniProtKB-UniRule"/>
</dbReference>
<evidence type="ECO:0000256" key="1">
    <source>
        <dbReference type="ARBA" id="ARBA00022475"/>
    </source>
</evidence>
<keyword evidence="2 7" id="KW-0132">Cell division</keyword>
<evidence type="ECO:0000256" key="8">
    <source>
        <dbReference type="NCBIfam" id="TIGR02209"/>
    </source>
</evidence>
<evidence type="ECO:0000256" key="2">
    <source>
        <dbReference type="ARBA" id="ARBA00022618"/>
    </source>
</evidence>
<dbReference type="InterPro" id="IPR007060">
    <property type="entry name" value="FtsL/DivIC"/>
</dbReference>
<comment type="caution">
    <text evidence="9">The sequence shown here is derived from an EMBL/GenBank/DDBJ whole genome shotgun (WGS) entry which is preliminary data.</text>
</comment>
<keyword evidence="10" id="KW-1185">Reference proteome</keyword>
<sequence>MLAAPAQELAYKLDAVHRPAAGERRPRPRAKGKPGHKILLLGLVLLAVGLAFAKTYLAVQVIIKGYELEALKKEIDTIQKENERLQLEVARLKAPERIASVATTRLGMVEPQEGQLCYVAGKTVPGKQTQVATSTPPEPVEEAGTPPRHSWLAAFSQALQKWLEPAQTAGTNG</sequence>
<name>A0A2T0AMU7_9FIRM</name>
<gene>
    <name evidence="9" type="primary">ftsL_2</name>
    <name evidence="7" type="synonym">ftsL</name>
    <name evidence="9" type="ORF">MOHU_19920</name>
</gene>
<dbReference type="HAMAP" id="MF_00910">
    <property type="entry name" value="FtsL"/>
    <property type="match status" value="1"/>
</dbReference>
<comment type="subcellular location">
    <subcellularLocation>
        <location evidence="7">Cell membrane</location>
        <topology evidence="7">Single-pass type II membrane protein</topology>
    </subcellularLocation>
    <text evidence="7">Localizes to the division septum where it forms a ring structure.</text>
</comment>
<comment type="similarity">
    <text evidence="7">Belongs to the FtsL family.</text>
</comment>
<dbReference type="RefSeq" id="WP_106005922.1">
    <property type="nucleotide sequence ID" value="NZ_CP136418.1"/>
</dbReference>
<feature type="transmembrane region" description="Helical" evidence="7">
    <location>
        <begin position="38"/>
        <end position="63"/>
    </location>
</feature>
<dbReference type="NCBIfam" id="TIGR02209">
    <property type="entry name" value="ftsL_broad"/>
    <property type="match status" value="1"/>
</dbReference>
<comment type="function">
    <text evidence="7">Essential cell division protein.</text>
</comment>
<protein>
    <recommendedName>
        <fullName evidence="7 8">Cell division protein FtsL</fullName>
    </recommendedName>
</protein>
<keyword evidence="6 7" id="KW-0131">Cell cycle</keyword>
<dbReference type="GO" id="GO:0005886">
    <property type="term" value="C:plasma membrane"/>
    <property type="evidence" value="ECO:0007669"/>
    <property type="project" value="UniProtKB-SubCell"/>
</dbReference>
<dbReference type="InterPro" id="IPR011922">
    <property type="entry name" value="Cell_div_FtsL"/>
</dbReference>